<reference evidence="2 3" key="1">
    <citation type="submission" date="2018-05" db="EMBL/GenBank/DDBJ databases">
        <title>Genomic Encyclopedia of Type Strains, Phase IV (KMG-IV): sequencing the most valuable type-strain genomes for metagenomic binning, comparative biology and taxonomic classification.</title>
        <authorList>
            <person name="Goeker M."/>
        </authorList>
    </citation>
    <scope>NUCLEOTIDE SEQUENCE [LARGE SCALE GENOMIC DNA]</scope>
    <source>
        <strain evidence="2 3">DSM 25350</strain>
    </source>
</reference>
<dbReference type="PANTHER" id="PTHR36109:SF2">
    <property type="entry name" value="MEMBRANE PROTEIN"/>
    <property type="match status" value="1"/>
</dbReference>
<dbReference type="Proteomes" id="UP000245790">
    <property type="component" value="Unassembled WGS sequence"/>
</dbReference>
<organism evidence="2 3">
    <name type="scientific">Pleionea mediterranea</name>
    <dbReference type="NCBI Taxonomy" id="523701"/>
    <lineage>
        <taxon>Bacteria</taxon>
        <taxon>Pseudomonadati</taxon>
        <taxon>Pseudomonadota</taxon>
        <taxon>Gammaproteobacteria</taxon>
        <taxon>Oceanospirillales</taxon>
        <taxon>Pleioneaceae</taxon>
        <taxon>Pleionea</taxon>
    </lineage>
</organism>
<feature type="transmembrane region" description="Helical" evidence="1">
    <location>
        <begin position="64"/>
        <end position="82"/>
    </location>
</feature>
<dbReference type="EMBL" id="QGGU01000007">
    <property type="protein sequence ID" value="PWK49908.1"/>
    <property type="molecule type" value="Genomic_DNA"/>
</dbReference>
<evidence type="ECO:0000313" key="2">
    <source>
        <dbReference type="EMBL" id="PWK49908.1"/>
    </source>
</evidence>
<evidence type="ECO:0008006" key="4">
    <source>
        <dbReference type="Google" id="ProtNLM"/>
    </source>
</evidence>
<evidence type="ECO:0000313" key="3">
    <source>
        <dbReference type="Proteomes" id="UP000245790"/>
    </source>
</evidence>
<name>A0A316FLZ6_9GAMM</name>
<sequence>MIRLYFLVPDFKNTQNIVNELQDYGLDEHHIHIVGKDHERLEKAHLHEAGLAETTDLIPALKRGLLFGGTTGFLAGIVAITFPPAGLVFGGGAVLGLSAAGAGFGAWMSSMIGVSVNDLGVEHFQKQIDQGKYLLLVDVERDLFKPVEELVRSHHPEADIEWVDLKGTSIHYANSMN</sequence>
<evidence type="ECO:0000256" key="1">
    <source>
        <dbReference type="SAM" id="Phobius"/>
    </source>
</evidence>
<dbReference type="OrthoDB" id="8775484at2"/>
<gene>
    <name evidence="2" type="ORF">C8D97_10770</name>
</gene>
<dbReference type="PANTHER" id="PTHR36109">
    <property type="entry name" value="MEMBRANE PROTEIN-RELATED"/>
    <property type="match status" value="1"/>
</dbReference>
<keyword evidence="3" id="KW-1185">Reference proteome</keyword>
<feature type="transmembrane region" description="Helical" evidence="1">
    <location>
        <begin position="88"/>
        <end position="107"/>
    </location>
</feature>
<accession>A0A316FLZ6</accession>
<dbReference type="InterPro" id="IPR052948">
    <property type="entry name" value="Low_temp-induced_all0457"/>
</dbReference>
<dbReference type="RefSeq" id="WP_109763695.1">
    <property type="nucleotide sequence ID" value="NZ_QGGU01000007.1"/>
</dbReference>
<proteinExistence type="predicted"/>
<keyword evidence="1" id="KW-0472">Membrane</keyword>
<comment type="caution">
    <text evidence="2">The sequence shown here is derived from an EMBL/GenBank/DDBJ whole genome shotgun (WGS) entry which is preliminary data.</text>
</comment>
<keyword evidence="1" id="KW-1133">Transmembrane helix</keyword>
<dbReference type="AlphaFoldDB" id="A0A316FLZ6"/>
<protein>
    <recommendedName>
        <fullName evidence="4">DUF1269 domain-containing protein</fullName>
    </recommendedName>
</protein>
<keyword evidence="1" id="KW-0812">Transmembrane</keyword>